<dbReference type="Proteomes" id="UP000219068">
    <property type="component" value="Unassembled WGS sequence"/>
</dbReference>
<reference evidence="1 2" key="1">
    <citation type="submission" date="2017-08" db="EMBL/GenBank/DDBJ databases">
        <authorList>
            <person name="de Groot N.N."/>
        </authorList>
    </citation>
    <scope>NUCLEOTIDE SEQUENCE [LARGE SCALE GENOMIC DNA]</scope>
    <source>
        <strain evidence="1 2">USBA 78</strain>
    </source>
</reference>
<dbReference type="EMBL" id="OBMM01000006">
    <property type="protein sequence ID" value="SOC28459.1"/>
    <property type="molecule type" value="Genomic_DNA"/>
</dbReference>
<sequence>MEPSSELKIKEIVLAQIKARLSVVCGCEFSSLGVVDEPYSTRVYVKERSIAVEFEIDWRECTVFTLIVRMRNGEFPEGYYVCDGKVVRYHLQEIVKRLGWDDSRTLSSINMKGEKEAYCVVCEEKILSDFSRQAKLADEFWGRIVREQDSIFS</sequence>
<dbReference type="AlphaFoldDB" id="A0A285TVL4"/>
<evidence type="ECO:0000313" key="1">
    <source>
        <dbReference type="EMBL" id="SOC28459.1"/>
    </source>
</evidence>
<name>A0A285TVL4_9PROT</name>
<evidence type="ECO:0000313" key="2">
    <source>
        <dbReference type="Proteomes" id="UP000219068"/>
    </source>
</evidence>
<gene>
    <name evidence="1" type="ORF">SAMN05428964_106273</name>
</gene>
<organism evidence="1 2">
    <name type="scientific">Thalassospira xiamenensis</name>
    <dbReference type="NCBI Taxonomy" id="220697"/>
    <lineage>
        <taxon>Bacteria</taxon>
        <taxon>Pseudomonadati</taxon>
        <taxon>Pseudomonadota</taxon>
        <taxon>Alphaproteobacteria</taxon>
        <taxon>Rhodospirillales</taxon>
        <taxon>Thalassospiraceae</taxon>
        <taxon>Thalassospira</taxon>
    </lineage>
</organism>
<accession>A0A285TVL4</accession>
<proteinExistence type="predicted"/>
<protein>
    <submittedName>
        <fullName evidence="1">Uncharacterized protein</fullName>
    </submittedName>
</protein>